<reference evidence="4 5" key="1">
    <citation type="submission" date="2019-03" db="EMBL/GenBank/DDBJ databases">
        <title>Genome sequence of Lentibacillus salicampi ATCC BAA-719.</title>
        <authorList>
            <person name="Maclea K.S."/>
            <person name="Simoes Junior M."/>
        </authorList>
    </citation>
    <scope>NUCLEOTIDE SEQUENCE [LARGE SCALE GENOMIC DNA]</scope>
    <source>
        <strain evidence="4 5">ATCC BAA-719</strain>
    </source>
</reference>
<dbReference type="GO" id="GO:0009432">
    <property type="term" value="P:SOS response"/>
    <property type="evidence" value="ECO:0007669"/>
    <property type="project" value="TreeGrafter"/>
</dbReference>
<dbReference type="Gene3D" id="3.30.470.20">
    <property type="entry name" value="ATP-grasp fold, B domain"/>
    <property type="match status" value="2"/>
</dbReference>
<feature type="coiled-coil region" evidence="2">
    <location>
        <begin position="487"/>
        <end position="538"/>
    </location>
</feature>
<dbReference type="PROSITE" id="PS00866">
    <property type="entry name" value="CPSASE_1"/>
    <property type="match status" value="1"/>
</dbReference>
<dbReference type="PANTHER" id="PTHR21621:SF0">
    <property type="entry name" value="BETA-CITRYLGLUTAMATE SYNTHASE B-RELATED"/>
    <property type="match status" value="1"/>
</dbReference>
<dbReference type="AlphaFoldDB" id="A0A4Y9A7S0"/>
<dbReference type="Pfam" id="PF02655">
    <property type="entry name" value="ATP-grasp_3"/>
    <property type="match status" value="1"/>
</dbReference>
<protein>
    <submittedName>
        <fullName evidence="4">ATP-grasp domain-containing protein</fullName>
    </submittedName>
</protein>
<evidence type="ECO:0000313" key="4">
    <source>
        <dbReference type="EMBL" id="TFJ91252.1"/>
    </source>
</evidence>
<dbReference type="GO" id="GO:0046872">
    <property type="term" value="F:metal ion binding"/>
    <property type="evidence" value="ECO:0007669"/>
    <property type="project" value="InterPro"/>
</dbReference>
<dbReference type="OrthoDB" id="9803907at2"/>
<organism evidence="4 5">
    <name type="scientific">Lentibacillus salicampi</name>
    <dbReference type="NCBI Taxonomy" id="175306"/>
    <lineage>
        <taxon>Bacteria</taxon>
        <taxon>Bacillati</taxon>
        <taxon>Bacillota</taxon>
        <taxon>Bacilli</taxon>
        <taxon>Bacillales</taxon>
        <taxon>Bacillaceae</taxon>
        <taxon>Lentibacillus</taxon>
    </lineage>
</organism>
<dbReference type="EMBL" id="SRHY01000064">
    <property type="protein sequence ID" value="TFJ91252.1"/>
    <property type="molecule type" value="Genomic_DNA"/>
</dbReference>
<dbReference type="InterPro" id="IPR011761">
    <property type="entry name" value="ATP-grasp"/>
</dbReference>
<dbReference type="InterPro" id="IPR003806">
    <property type="entry name" value="ATP-grasp_PylC-type"/>
</dbReference>
<keyword evidence="5" id="KW-1185">Reference proteome</keyword>
<dbReference type="Proteomes" id="UP000298484">
    <property type="component" value="Unassembled WGS sequence"/>
</dbReference>
<dbReference type="PROSITE" id="PS50975">
    <property type="entry name" value="ATP_GRASP"/>
    <property type="match status" value="1"/>
</dbReference>
<comment type="caution">
    <text evidence="4">The sequence shown here is derived from an EMBL/GenBank/DDBJ whole genome shotgun (WGS) entry which is preliminary data.</text>
</comment>
<dbReference type="InterPro" id="IPR005479">
    <property type="entry name" value="CPAse_ATP-bd"/>
</dbReference>
<evidence type="ECO:0000313" key="5">
    <source>
        <dbReference type="Proteomes" id="UP000298484"/>
    </source>
</evidence>
<name>A0A4Y9A7S0_9BACI</name>
<accession>A0A4Y9A7S0</accession>
<keyword evidence="1" id="KW-0067">ATP-binding</keyword>
<evidence type="ECO:0000256" key="2">
    <source>
        <dbReference type="SAM" id="Coils"/>
    </source>
</evidence>
<keyword evidence="1" id="KW-0547">Nucleotide-binding</keyword>
<sequence>MKGNNQYLNHLNECIPQKANNYMLSTYSIILEAWRRGLEINISIVLEKSGKIEPYYSISNGTKTHHFSTTRGDGVTEETKELAKNKWTAKEYLKKNNVPTPDGKEFSENVTNAEIIQYANNISYPLVIKPTDGTGGRGVIGNIQNEKELKEALNYVREKLNYPKVILEKYFEGSDYRLYVLNNKVIGALKRVRSHVIGNGKDTIKQLINKKNQERSKLPSLTNRPIKIDDETKTLLKRKNYSLDSVAKDGEIVYLKSKNNVSAGGDSIDITDQVPQNIKNIAIEAANSFPSLPQCGVDMIVDEKNNTGVVIELNSRAHITQHLFPMEGQARDIPSHIIDYYFPETKDYNRKEANKLYIDYDFIYDSCLASAAKDITLPKLPSSPIILKRFLLSNCEYNKKLANRIKRTAFNKKVSGYIKALANGDIVIIAAGNKKNVGEFEDRFKKYVAKNFSAPKITEKNRTSPVKHGFHIEEIPEKEAMGTNSNVEEYIQKYSNLRKDYQRLVRQLAEYEEKEKIRELTNKQNKQLKKQLKRMEASTSWKVTKPLRKFTDKVRGK</sequence>
<dbReference type="PANTHER" id="PTHR21621">
    <property type="entry name" value="RIBOSOMAL PROTEIN S6 MODIFICATION PROTEIN"/>
    <property type="match status" value="1"/>
</dbReference>
<dbReference type="GO" id="GO:0018169">
    <property type="term" value="F:ribosomal S6-glutamic acid ligase activity"/>
    <property type="evidence" value="ECO:0007669"/>
    <property type="project" value="TreeGrafter"/>
</dbReference>
<keyword evidence="2" id="KW-0175">Coiled coil</keyword>
<gene>
    <name evidence="4" type="ORF">E4U82_18665</name>
</gene>
<proteinExistence type="predicted"/>
<evidence type="ECO:0000259" key="3">
    <source>
        <dbReference type="PROSITE" id="PS50975"/>
    </source>
</evidence>
<dbReference type="SUPFAM" id="SSF56059">
    <property type="entry name" value="Glutathione synthetase ATP-binding domain-like"/>
    <property type="match status" value="1"/>
</dbReference>
<feature type="domain" description="ATP-grasp" evidence="3">
    <location>
        <begin position="90"/>
        <end position="342"/>
    </location>
</feature>
<evidence type="ECO:0000256" key="1">
    <source>
        <dbReference type="PROSITE-ProRule" id="PRU00409"/>
    </source>
</evidence>
<dbReference type="GO" id="GO:0005737">
    <property type="term" value="C:cytoplasm"/>
    <property type="evidence" value="ECO:0007669"/>
    <property type="project" value="TreeGrafter"/>
</dbReference>
<dbReference type="GO" id="GO:0005524">
    <property type="term" value="F:ATP binding"/>
    <property type="evidence" value="ECO:0007669"/>
    <property type="project" value="UniProtKB-UniRule"/>
</dbReference>